<dbReference type="Pfam" id="PF20345">
    <property type="entry name" value="DUF6640"/>
    <property type="match status" value="1"/>
</dbReference>
<evidence type="ECO:0000313" key="2">
    <source>
        <dbReference type="EMBL" id="NKX53003.1"/>
    </source>
</evidence>
<feature type="transmembrane region" description="Helical" evidence="1">
    <location>
        <begin position="115"/>
        <end position="136"/>
    </location>
</feature>
<evidence type="ECO:0000256" key="1">
    <source>
        <dbReference type="SAM" id="Phobius"/>
    </source>
</evidence>
<organism evidence="2 3">
    <name type="scientific">Arthrobacter mobilis</name>
    <dbReference type="NCBI Taxonomy" id="2724944"/>
    <lineage>
        <taxon>Bacteria</taxon>
        <taxon>Bacillati</taxon>
        <taxon>Actinomycetota</taxon>
        <taxon>Actinomycetes</taxon>
        <taxon>Micrococcales</taxon>
        <taxon>Micrococcaceae</taxon>
        <taxon>Arthrobacter</taxon>
    </lineage>
</organism>
<dbReference type="Proteomes" id="UP000544090">
    <property type="component" value="Unassembled WGS sequence"/>
</dbReference>
<keyword evidence="1" id="KW-0812">Transmembrane</keyword>
<feature type="transmembrane region" description="Helical" evidence="1">
    <location>
        <begin position="74"/>
        <end position="95"/>
    </location>
</feature>
<dbReference type="EMBL" id="JAAZSQ010000001">
    <property type="protein sequence ID" value="NKX53003.1"/>
    <property type="molecule type" value="Genomic_DNA"/>
</dbReference>
<protein>
    <submittedName>
        <fullName evidence="2">Acetyltransferase</fullName>
    </submittedName>
</protein>
<proteinExistence type="predicted"/>
<keyword evidence="1" id="KW-0472">Membrane</keyword>
<dbReference type="InterPro" id="IPR046580">
    <property type="entry name" value="DUF6640"/>
</dbReference>
<sequence length="150" mass="16297">MKRPGRSLLRSVAVLTAAGGFAADWNRTHLFNPAWPPHAKFHDAQTIALGALLGGAGLYFLGRDRRGPDNSGGDLLLGALLPALFWLAQGASFAFPNAKGLEAEFPHLVPRIKGVWINERFSSGTMLALSVSGYLLERRAAAVDRRHRLR</sequence>
<keyword evidence="1" id="KW-1133">Transmembrane helix</keyword>
<reference evidence="2 3" key="1">
    <citation type="submission" date="2020-04" db="EMBL/GenBank/DDBJ databases">
        <title>Arthrobacter sp. nov.</title>
        <authorList>
            <person name="Liu S."/>
        </authorList>
    </citation>
    <scope>NUCLEOTIDE SEQUENCE [LARGE SCALE GENOMIC DNA]</scope>
    <source>
        <strain evidence="2 3">E918</strain>
    </source>
</reference>
<name>A0A7X6K535_9MICC</name>
<keyword evidence="3" id="KW-1185">Reference proteome</keyword>
<comment type="caution">
    <text evidence="2">The sequence shown here is derived from an EMBL/GenBank/DDBJ whole genome shotgun (WGS) entry which is preliminary data.</text>
</comment>
<dbReference type="AlphaFoldDB" id="A0A7X6K535"/>
<gene>
    <name evidence="2" type="ORF">HGG74_00335</name>
</gene>
<feature type="transmembrane region" description="Helical" evidence="1">
    <location>
        <begin position="46"/>
        <end position="62"/>
    </location>
</feature>
<evidence type="ECO:0000313" key="3">
    <source>
        <dbReference type="Proteomes" id="UP000544090"/>
    </source>
</evidence>
<dbReference type="RefSeq" id="WP_168484362.1">
    <property type="nucleotide sequence ID" value="NZ_JAAZSQ010000001.1"/>
</dbReference>
<keyword evidence="2" id="KW-0808">Transferase</keyword>
<dbReference type="GO" id="GO:0016740">
    <property type="term" value="F:transferase activity"/>
    <property type="evidence" value="ECO:0007669"/>
    <property type="project" value="UniProtKB-KW"/>
</dbReference>
<accession>A0A7X6K535</accession>